<evidence type="ECO:0000313" key="15">
    <source>
        <dbReference type="EMBL" id="HIW07528.1"/>
    </source>
</evidence>
<evidence type="ECO:0000256" key="7">
    <source>
        <dbReference type="ARBA" id="ARBA00022840"/>
    </source>
</evidence>
<evidence type="ECO:0000256" key="11">
    <source>
        <dbReference type="ARBA" id="ARBA00038388"/>
    </source>
</evidence>
<dbReference type="InterPro" id="IPR017911">
    <property type="entry name" value="MacB-like_ATP-bd"/>
</dbReference>
<keyword evidence="7" id="KW-0067">ATP-binding</keyword>
<dbReference type="GO" id="GO:0016887">
    <property type="term" value="F:ATP hydrolysis activity"/>
    <property type="evidence" value="ECO:0007669"/>
    <property type="project" value="InterPro"/>
</dbReference>
<dbReference type="InterPro" id="IPR027417">
    <property type="entry name" value="P-loop_NTPase"/>
</dbReference>
<dbReference type="FunFam" id="3.40.50.300:FF:000032">
    <property type="entry name" value="Export ABC transporter ATP-binding protein"/>
    <property type="match status" value="1"/>
</dbReference>
<evidence type="ECO:0000256" key="4">
    <source>
        <dbReference type="ARBA" id="ARBA00022519"/>
    </source>
</evidence>
<protein>
    <recommendedName>
        <fullName evidence="12">Pyoverdine export ATP-binding/permease protein PvdT</fullName>
    </recommendedName>
</protein>
<feature type="transmembrane region" description="Helical" evidence="13">
    <location>
        <begin position="580"/>
        <end position="605"/>
    </location>
</feature>
<dbReference type="GO" id="GO:0005886">
    <property type="term" value="C:plasma membrane"/>
    <property type="evidence" value="ECO:0007669"/>
    <property type="project" value="UniProtKB-SubCell"/>
</dbReference>
<feature type="transmembrane region" description="Helical" evidence="13">
    <location>
        <begin position="617"/>
        <end position="639"/>
    </location>
</feature>
<dbReference type="AlphaFoldDB" id="A0A9D1Q7V0"/>
<dbReference type="GO" id="GO:0022857">
    <property type="term" value="F:transmembrane transporter activity"/>
    <property type="evidence" value="ECO:0007669"/>
    <property type="project" value="TreeGrafter"/>
</dbReference>
<dbReference type="PROSITE" id="PS00211">
    <property type="entry name" value="ABC_TRANSPORTER_1"/>
    <property type="match status" value="1"/>
</dbReference>
<dbReference type="SUPFAM" id="SSF52540">
    <property type="entry name" value="P-loop containing nucleoside triphosphate hydrolases"/>
    <property type="match status" value="1"/>
</dbReference>
<evidence type="ECO:0000313" key="16">
    <source>
        <dbReference type="Proteomes" id="UP000823934"/>
    </source>
</evidence>
<evidence type="ECO:0000256" key="6">
    <source>
        <dbReference type="ARBA" id="ARBA00022741"/>
    </source>
</evidence>
<dbReference type="InterPro" id="IPR050250">
    <property type="entry name" value="Macrolide_Exporter_MacB"/>
</dbReference>
<keyword evidence="3" id="KW-1003">Cell membrane</keyword>
<organism evidence="15 16">
    <name type="scientific">Candidatus Ignatzschineria merdigallinarum</name>
    <dbReference type="NCBI Taxonomy" id="2838621"/>
    <lineage>
        <taxon>Bacteria</taxon>
        <taxon>Pseudomonadati</taxon>
        <taxon>Pseudomonadota</taxon>
        <taxon>Gammaproteobacteria</taxon>
        <taxon>Cardiobacteriales</taxon>
        <taxon>Ignatzschineriaceae</taxon>
        <taxon>Ignatzschineria</taxon>
    </lineage>
</organism>
<dbReference type="SMART" id="SM00382">
    <property type="entry name" value="AAA"/>
    <property type="match status" value="1"/>
</dbReference>
<dbReference type="GO" id="GO:0005524">
    <property type="term" value="F:ATP binding"/>
    <property type="evidence" value="ECO:0007669"/>
    <property type="project" value="UniProtKB-KW"/>
</dbReference>
<evidence type="ECO:0000256" key="13">
    <source>
        <dbReference type="SAM" id="Phobius"/>
    </source>
</evidence>
<evidence type="ECO:0000259" key="14">
    <source>
        <dbReference type="PROSITE" id="PS50893"/>
    </source>
</evidence>
<feature type="transmembrane region" description="Helical" evidence="13">
    <location>
        <begin position="531"/>
        <end position="557"/>
    </location>
</feature>
<evidence type="ECO:0000256" key="3">
    <source>
        <dbReference type="ARBA" id="ARBA00022475"/>
    </source>
</evidence>
<dbReference type="GO" id="GO:1902495">
    <property type="term" value="C:transmembrane transporter complex"/>
    <property type="evidence" value="ECO:0007669"/>
    <property type="project" value="UniProtKB-ARBA"/>
</dbReference>
<feature type="transmembrane region" description="Helical" evidence="13">
    <location>
        <begin position="280"/>
        <end position="300"/>
    </location>
</feature>
<keyword evidence="6" id="KW-0547">Nucleotide-binding</keyword>
<evidence type="ECO:0000256" key="10">
    <source>
        <dbReference type="ARBA" id="ARBA00023136"/>
    </source>
</evidence>
<keyword evidence="9 13" id="KW-1133">Transmembrane helix</keyword>
<keyword evidence="8" id="KW-1278">Translocase</keyword>
<dbReference type="PANTHER" id="PTHR30572">
    <property type="entry name" value="MEMBRANE COMPONENT OF TRANSPORTER-RELATED"/>
    <property type="match status" value="1"/>
</dbReference>
<proteinExistence type="inferred from homology"/>
<reference evidence="15" key="1">
    <citation type="journal article" date="2021" name="PeerJ">
        <title>Extensive microbial diversity within the chicken gut microbiome revealed by metagenomics and culture.</title>
        <authorList>
            <person name="Gilroy R."/>
            <person name="Ravi A."/>
            <person name="Getino M."/>
            <person name="Pursley I."/>
            <person name="Horton D.L."/>
            <person name="Alikhan N.F."/>
            <person name="Baker D."/>
            <person name="Gharbi K."/>
            <person name="Hall N."/>
            <person name="Watson M."/>
            <person name="Adriaenssens E.M."/>
            <person name="Foster-Nyarko E."/>
            <person name="Jarju S."/>
            <person name="Secka A."/>
            <person name="Antonio M."/>
            <person name="Oren A."/>
            <person name="Chaudhuri R.R."/>
            <person name="La Ragione R."/>
            <person name="Hildebrand F."/>
            <person name="Pallen M.J."/>
        </authorList>
    </citation>
    <scope>NUCLEOTIDE SEQUENCE</scope>
    <source>
        <strain evidence="15">CHK160-9182</strain>
    </source>
</reference>
<sequence>MTTQLQPIIKLTDLRRSFQSGDLEVEVLKGISLSIEKGEFIAIMGASGSGKSTLMNIIGGLDYLSKGTYHFNGREISQYSEDELAALRRENFGFIFQRYHLLSTLTAEGNVEMPAIYSGMPASLRHQRASELLTRLGLSERLDYYPTQLSGGQQQRVSIARALMNGGEIILADEPTGALDSESGKAVLEILKELNEAGHTIIMVTHDPDVAAHANRVIEIKDGLIIADTKNRSESSLMVEMEMDTLTWRKASGVAQMMQRISNAFKMAIISMKMQRLRTFLTMLGIIIGIASVVLVIALGRGSTDQIIADIRQMGTNTLTVYPGSGFGDRRSQSVQSLRASDVDALKEMPFIHSVTPVVATSVEARYGNISAINTQVQGVGTQFFDVQGYDITQGIAFDEASEESLALEAVVDENTVKTLFPNGENPIGAVIILGQLPVQIVGVATSKSQNMFSSENMSIWIPYSSAMHRMTGGTSFRNITIRIQDGVEMSLAEKSITDTLTDLHGKKDFFIYNADAIKEMVESTTLVMRILITSIALISLLVGGIGVMNIMLVSVAERTKEIGMRMAVGARKSDISQQFLIESVLVCLLGGMIGLIFALLVGFLVQQAGDAVPLSFSIPSIVFSFLAAFFIGILFGYFPAKKAAELAPIEALERS</sequence>
<dbReference type="InterPro" id="IPR003593">
    <property type="entry name" value="AAA+_ATPase"/>
</dbReference>
<evidence type="ECO:0000256" key="9">
    <source>
        <dbReference type="ARBA" id="ARBA00022989"/>
    </source>
</evidence>
<evidence type="ECO:0000256" key="2">
    <source>
        <dbReference type="ARBA" id="ARBA00022448"/>
    </source>
</evidence>
<dbReference type="InterPro" id="IPR003838">
    <property type="entry name" value="ABC3_permease_C"/>
</dbReference>
<dbReference type="Pfam" id="PF02687">
    <property type="entry name" value="FtsX"/>
    <property type="match status" value="1"/>
</dbReference>
<keyword evidence="5 13" id="KW-0812">Transmembrane</keyword>
<dbReference type="InterPro" id="IPR003439">
    <property type="entry name" value="ABC_transporter-like_ATP-bd"/>
</dbReference>
<comment type="caution">
    <text evidence="15">The sequence shown here is derived from an EMBL/GenBank/DDBJ whole genome shotgun (WGS) entry which is preliminary data.</text>
</comment>
<dbReference type="PANTHER" id="PTHR30572:SF14">
    <property type="entry name" value="MACROLIDE EXPORT ATP-BINDING_PERMEASE PROTEIN MACB"/>
    <property type="match status" value="1"/>
</dbReference>
<dbReference type="Proteomes" id="UP000823934">
    <property type="component" value="Unassembled WGS sequence"/>
</dbReference>
<dbReference type="InterPro" id="IPR017871">
    <property type="entry name" value="ABC_transporter-like_CS"/>
</dbReference>
<dbReference type="Gene3D" id="3.40.50.300">
    <property type="entry name" value="P-loop containing nucleotide triphosphate hydrolases"/>
    <property type="match status" value="1"/>
</dbReference>
<comment type="similarity">
    <text evidence="11">Belongs to the ABC transporter superfamily. Macrolide exporter (TC 3.A.1.122) family.</text>
</comment>
<evidence type="ECO:0000256" key="5">
    <source>
        <dbReference type="ARBA" id="ARBA00022692"/>
    </source>
</evidence>
<dbReference type="Pfam" id="PF12704">
    <property type="entry name" value="MacB_PCD"/>
    <property type="match status" value="1"/>
</dbReference>
<dbReference type="Pfam" id="PF00005">
    <property type="entry name" value="ABC_tran"/>
    <property type="match status" value="1"/>
</dbReference>
<evidence type="ECO:0000256" key="12">
    <source>
        <dbReference type="ARBA" id="ARBA00041199"/>
    </source>
</evidence>
<accession>A0A9D1Q7V0</accession>
<dbReference type="PROSITE" id="PS50893">
    <property type="entry name" value="ABC_TRANSPORTER_2"/>
    <property type="match status" value="1"/>
</dbReference>
<evidence type="ECO:0000256" key="1">
    <source>
        <dbReference type="ARBA" id="ARBA00004429"/>
    </source>
</evidence>
<feature type="domain" description="ABC transporter" evidence="14">
    <location>
        <begin position="9"/>
        <end position="247"/>
    </location>
</feature>
<reference evidence="15" key="2">
    <citation type="submission" date="2021-04" db="EMBL/GenBank/DDBJ databases">
        <authorList>
            <person name="Gilroy R."/>
        </authorList>
    </citation>
    <scope>NUCLEOTIDE SEQUENCE</scope>
    <source>
        <strain evidence="15">CHK160-9182</strain>
    </source>
</reference>
<keyword evidence="2" id="KW-0813">Transport</keyword>
<gene>
    <name evidence="15" type="ORF">H9889_09435</name>
</gene>
<keyword evidence="10 13" id="KW-0472">Membrane</keyword>
<dbReference type="CDD" id="cd03255">
    <property type="entry name" value="ABC_MJ0796_LolCDE_FtsE"/>
    <property type="match status" value="1"/>
</dbReference>
<evidence type="ECO:0000256" key="8">
    <source>
        <dbReference type="ARBA" id="ARBA00022967"/>
    </source>
</evidence>
<name>A0A9D1Q7V0_9GAMM</name>
<comment type="subcellular location">
    <subcellularLocation>
        <location evidence="1">Cell inner membrane</location>
        <topology evidence="1">Multi-pass membrane protein</topology>
    </subcellularLocation>
</comment>
<dbReference type="InterPro" id="IPR025857">
    <property type="entry name" value="MacB_PCD"/>
</dbReference>
<dbReference type="EMBL" id="DXHP01000203">
    <property type="protein sequence ID" value="HIW07528.1"/>
    <property type="molecule type" value="Genomic_DNA"/>
</dbReference>
<keyword evidence="4" id="KW-0997">Cell inner membrane</keyword>